<dbReference type="Proteomes" id="UP000054485">
    <property type="component" value="Unassembled WGS sequence"/>
</dbReference>
<evidence type="ECO:0000313" key="1">
    <source>
        <dbReference type="EMBL" id="KIK37618.1"/>
    </source>
</evidence>
<keyword evidence="2" id="KW-1185">Reference proteome</keyword>
<dbReference type="EMBL" id="KN835440">
    <property type="protein sequence ID" value="KIK37618.1"/>
    <property type="molecule type" value="Genomic_DNA"/>
</dbReference>
<dbReference type="AlphaFoldDB" id="A0A0D0B0M5"/>
<accession>A0A0D0B0M5</accession>
<gene>
    <name evidence="1" type="ORF">CY34DRAFT_447411</name>
</gene>
<reference evidence="2" key="2">
    <citation type="submission" date="2015-01" db="EMBL/GenBank/DDBJ databases">
        <title>Evolutionary Origins and Diversification of the Mycorrhizal Mutualists.</title>
        <authorList>
            <consortium name="DOE Joint Genome Institute"/>
            <consortium name="Mycorrhizal Genomics Consortium"/>
            <person name="Kohler A."/>
            <person name="Kuo A."/>
            <person name="Nagy L.G."/>
            <person name="Floudas D."/>
            <person name="Copeland A."/>
            <person name="Barry K.W."/>
            <person name="Cichocki N."/>
            <person name="Veneault-Fourrey C."/>
            <person name="LaButti K."/>
            <person name="Lindquist E.A."/>
            <person name="Lipzen A."/>
            <person name="Lundell T."/>
            <person name="Morin E."/>
            <person name="Murat C."/>
            <person name="Riley R."/>
            <person name="Ohm R."/>
            <person name="Sun H."/>
            <person name="Tunlid A."/>
            <person name="Henrissat B."/>
            <person name="Grigoriev I.V."/>
            <person name="Hibbett D.S."/>
            <person name="Martin F."/>
        </authorList>
    </citation>
    <scope>NUCLEOTIDE SEQUENCE [LARGE SCALE GENOMIC DNA]</scope>
    <source>
        <strain evidence="2">UH-Slu-Lm8-n1</strain>
    </source>
</reference>
<organism evidence="1 2">
    <name type="scientific">Suillus luteus UH-Slu-Lm8-n1</name>
    <dbReference type="NCBI Taxonomy" id="930992"/>
    <lineage>
        <taxon>Eukaryota</taxon>
        <taxon>Fungi</taxon>
        <taxon>Dikarya</taxon>
        <taxon>Basidiomycota</taxon>
        <taxon>Agaricomycotina</taxon>
        <taxon>Agaricomycetes</taxon>
        <taxon>Agaricomycetidae</taxon>
        <taxon>Boletales</taxon>
        <taxon>Suillineae</taxon>
        <taxon>Suillaceae</taxon>
        <taxon>Suillus</taxon>
    </lineage>
</organism>
<proteinExistence type="predicted"/>
<sequence>MMVTFERCPLACISCCSCVTGCNALPAWRNFRAARLRGKSTVECSIIIHELEVESQSFLEMTKSWFERILWMAGVFFLQIRAMRDHNNNCGCGPVVSGVFSLDRDTTVVFLQTSQPLP</sequence>
<evidence type="ECO:0000313" key="2">
    <source>
        <dbReference type="Proteomes" id="UP000054485"/>
    </source>
</evidence>
<reference evidence="1 2" key="1">
    <citation type="submission" date="2014-04" db="EMBL/GenBank/DDBJ databases">
        <authorList>
            <consortium name="DOE Joint Genome Institute"/>
            <person name="Kuo A."/>
            <person name="Ruytinx J."/>
            <person name="Rineau F."/>
            <person name="Colpaert J."/>
            <person name="Kohler A."/>
            <person name="Nagy L.G."/>
            <person name="Floudas D."/>
            <person name="Copeland A."/>
            <person name="Barry K.W."/>
            <person name="Cichocki N."/>
            <person name="Veneault-Fourrey C."/>
            <person name="LaButti K."/>
            <person name="Lindquist E.A."/>
            <person name="Lipzen A."/>
            <person name="Lundell T."/>
            <person name="Morin E."/>
            <person name="Murat C."/>
            <person name="Sun H."/>
            <person name="Tunlid A."/>
            <person name="Henrissat B."/>
            <person name="Grigoriev I.V."/>
            <person name="Hibbett D.S."/>
            <person name="Martin F."/>
            <person name="Nordberg H.P."/>
            <person name="Cantor M.N."/>
            <person name="Hua S.X."/>
        </authorList>
    </citation>
    <scope>NUCLEOTIDE SEQUENCE [LARGE SCALE GENOMIC DNA]</scope>
    <source>
        <strain evidence="1 2">UH-Slu-Lm8-n1</strain>
    </source>
</reference>
<name>A0A0D0B0M5_9AGAM</name>
<protein>
    <submittedName>
        <fullName evidence="1">Uncharacterized protein</fullName>
    </submittedName>
</protein>
<dbReference type="InParanoid" id="A0A0D0B0M5"/>
<dbReference type="HOGENOM" id="CLU_2074682_0_0_1"/>